<reference evidence="1 2" key="1">
    <citation type="journal article" date="2021" name="Hortic Res">
        <title>High-quality reference genome and annotation aids understanding of berry development for evergreen blueberry (Vaccinium darrowii).</title>
        <authorList>
            <person name="Yu J."/>
            <person name="Hulse-Kemp A.M."/>
            <person name="Babiker E."/>
            <person name="Staton M."/>
        </authorList>
    </citation>
    <scope>NUCLEOTIDE SEQUENCE [LARGE SCALE GENOMIC DNA]</scope>
    <source>
        <strain evidence="2">cv. NJ 8807/NJ 8810</strain>
        <tissue evidence="1">Young leaf</tissue>
    </source>
</reference>
<dbReference type="Proteomes" id="UP000828048">
    <property type="component" value="Chromosome 11"/>
</dbReference>
<comment type="caution">
    <text evidence="1">The sequence shown here is derived from an EMBL/GenBank/DDBJ whole genome shotgun (WGS) entry which is preliminary data.</text>
</comment>
<proteinExistence type="predicted"/>
<name>A0ACB7YM27_9ERIC</name>
<sequence>MGSKVSVLKRTNGITQSELGKEFGMKRNNIFYVLRNLECRGLIVRQSTLVRTKETNNEGEPKNSLIVNTNMLHLYRYAKHLGCQQRIEITKEDKSMATNESMNVNTESGAGTGEGCVKEDVHVKDYLPALKAICDKLEQSDDKMTRSYTLLVHPVILSETLVIEEQLGIGLGEMLKDARVVEEFCAKVNKKEENHNRGLAYQVWTSGNFNPEASNIFGSKPENLSNENGAYNPPDGDLAYHEKSAQAIPELDLWMSKVDVEADRKAHDEVIEPELAHGSPSNKLLMVSAAAVSNVATVETSPLDLSTPARQRSYPRLVTLLSQSVGAAVSPEVLGEIYEKLRFFDLEIRAPCSSRLNKGLPVPVLDDGSLKATAHLWGYISGSPGWDDVLSSGKDGYDLKNPHSTCKLFALDPAIKAMPVGLFLQVVGSAQKLEDMVEKCRRGYVPF</sequence>
<evidence type="ECO:0000313" key="2">
    <source>
        <dbReference type="Proteomes" id="UP000828048"/>
    </source>
</evidence>
<accession>A0ACB7YM27</accession>
<dbReference type="EMBL" id="CM037161">
    <property type="protein sequence ID" value="KAH7854590.1"/>
    <property type="molecule type" value="Genomic_DNA"/>
</dbReference>
<organism evidence="1 2">
    <name type="scientific">Vaccinium darrowii</name>
    <dbReference type="NCBI Taxonomy" id="229202"/>
    <lineage>
        <taxon>Eukaryota</taxon>
        <taxon>Viridiplantae</taxon>
        <taxon>Streptophyta</taxon>
        <taxon>Embryophyta</taxon>
        <taxon>Tracheophyta</taxon>
        <taxon>Spermatophyta</taxon>
        <taxon>Magnoliopsida</taxon>
        <taxon>eudicotyledons</taxon>
        <taxon>Gunneridae</taxon>
        <taxon>Pentapetalae</taxon>
        <taxon>asterids</taxon>
        <taxon>Ericales</taxon>
        <taxon>Ericaceae</taxon>
        <taxon>Vaccinioideae</taxon>
        <taxon>Vaccinieae</taxon>
        <taxon>Vaccinium</taxon>
    </lineage>
</organism>
<evidence type="ECO:0000313" key="1">
    <source>
        <dbReference type="EMBL" id="KAH7854590.1"/>
    </source>
</evidence>
<protein>
    <submittedName>
        <fullName evidence="1">Uncharacterized protein</fullName>
    </submittedName>
</protein>
<gene>
    <name evidence="1" type="ORF">Vadar_015677</name>
</gene>
<keyword evidence="2" id="KW-1185">Reference proteome</keyword>